<feature type="transmembrane region" description="Helical" evidence="1">
    <location>
        <begin position="107"/>
        <end position="127"/>
    </location>
</feature>
<gene>
    <name evidence="2" type="ORF">BT93_L3977</name>
</gene>
<proteinExistence type="predicted"/>
<accession>A0A8T0CGD1</accession>
<dbReference type="Proteomes" id="UP000806378">
    <property type="component" value="Unassembled WGS sequence"/>
</dbReference>
<name>A0A8T0CGD1_CORYI</name>
<evidence type="ECO:0000313" key="3">
    <source>
        <dbReference type="Proteomes" id="UP000806378"/>
    </source>
</evidence>
<dbReference type="AlphaFoldDB" id="A0A8T0CGD1"/>
<keyword evidence="1" id="KW-0812">Transmembrane</keyword>
<comment type="caution">
    <text evidence="2">The sequence shown here is derived from an EMBL/GenBank/DDBJ whole genome shotgun (WGS) entry which is preliminary data.</text>
</comment>
<evidence type="ECO:0000313" key="2">
    <source>
        <dbReference type="EMBL" id="KAF7846640.1"/>
    </source>
</evidence>
<dbReference type="Gramene" id="rna-gnl|WGS:JABURB|Cocit.L3977.1">
    <property type="protein sequence ID" value="cds-KAF7846640.1"/>
    <property type="gene ID" value="gene-BT93_L3977"/>
</dbReference>
<evidence type="ECO:0000256" key="1">
    <source>
        <dbReference type="SAM" id="Phobius"/>
    </source>
</evidence>
<sequence>MVPKNIIPVLARRRGGDARPYRKSLPLFFSFPKNDLGRLLLSSLREQCPATAKSTGLSCLRFFRYLYSEGSSSVSNVAAVSSSRVPPLPSDSESSVPRRWMMEGSRIPRLVPALAVLLLISFAFLQIRASEVVRTCFG</sequence>
<keyword evidence="3" id="KW-1185">Reference proteome</keyword>
<dbReference type="EMBL" id="MU092275">
    <property type="protein sequence ID" value="KAF7846640.1"/>
    <property type="molecule type" value="Genomic_DNA"/>
</dbReference>
<keyword evidence="1" id="KW-1133">Transmembrane helix</keyword>
<keyword evidence="1" id="KW-0472">Membrane</keyword>
<reference evidence="2" key="1">
    <citation type="submission" date="2020-05" db="EMBL/GenBank/DDBJ databases">
        <title>WGS assembly of Corymbia citriodora subspecies variegata.</title>
        <authorList>
            <person name="Barry K."/>
            <person name="Hundley H."/>
            <person name="Shu S."/>
            <person name="Jenkins J."/>
            <person name="Grimwood J."/>
            <person name="Baten A."/>
        </authorList>
    </citation>
    <scope>NUCLEOTIDE SEQUENCE</scope>
    <source>
        <strain evidence="2">CV2-018</strain>
    </source>
</reference>
<organism evidence="2 3">
    <name type="scientific">Corymbia citriodora subsp. variegata</name>
    <dbReference type="NCBI Taxonomy" id="360336"/>
    <lineage>
        <taxon>Eukaryota</taxon>
        <taxon>Viridiplantae</taxon>
        <taxon>Streptophyta</taxon>
        <taxon>Embryophyta</taxon>
        <taxon>Tracheophyta</taxon>
        <taxon>Spermatophyta</taxon>
        <taxon>Magnoliopsida</taxon>
        <taxon>eudicotyledons</taxon>
        <taxon>Gunneridae</taxon>
        <taxon>Pentapetalae</taxon>
        <taxon>rosids</taxon>
        <taxon>malvids</taxon>
        <taxon>Myrtales</taxon>
        <taxon>Myrtaceae</taxon>
        <taxon>Myrtoideae</taxon>
        <taxon>Eucalypteae</taxon>
        <taxon>Corymbia</taxon>
    </lineage>
</organism>
<protein>
    <submittedName>
        <fullName evidence="2">Uncharacterized protein</fullName>
    </submittedName>
</protein>